<dbReference type="Proteomes" id="UP000217895">
    <property type="component" value="Chromosome"/>
</dbReference>
<dbReference type="AlphaFoldDB" id="A0A1Z4JK48"/>
<dbReference type="GO" id="GO:0016020">
    <property type="term" value="C:membrane"/>
    <property type="evidence" value="ECO:0007669"/>
    <property type="project" value="TreeGrafter"/>
</dbReference>
<dbReference type="CDD" id="cd05233">
    <property type="entry name" value="SDR_c"/>
    <property type="match status" value="1"/>
</dbReference>
<keyword evidence="5" id="KW-1185">Reference proteome</keyword>
<dbReference type="PANTHER" id="PTHR44196">
    <property type="entry name" value="DEHYDROGENASE/REDUCTASE SDR FAMILY MEMBER 7B"/>
    <property type="match status" value="1"/>
</dbReference>
<dbReference type="PANTHER" id="PTHR44196:SF1">
    <property type="entry name" value="DEHYDROGENASE_REDUCTASE SDR FAMILY MEMBER 7B"/>
    <property type="match status" value="1"/>
</dbReference>
<dbReference type="SUPFAM" id="SSF51735">
    <property type="entry name" value="NAD(P)-binding Rossmann-fold domains"/>
    <property type="match status" value="1"/>
</dbReference>
<dbReference type="PIRSF" id="PIRSF000126">
    <property type="entry name" value="11-beta-HSD1"/>
    <property type="match status" value="1"/>
</dbReference>
<dbReference type="GO" id="GO:0016491">
    <property type="term" value="F:oxidoreductase activity"/>
    <property type="evidence" value="ECO:0007669"/>
    <property type="project" value="UniProtKB-KW"/>
</dbReference>
<dbReference type="Gene3D" id="3.40.50.720">
    <property type="entry name" value="NAD(P)-binding Rossmann-like Domain"/>
    <property type="match status" value="1"/>
</dbReference>
<gene>
    <name evidence="4" type="ORF">NIES2135_40030</name>
</gene>
<dbReference type="Pfam" id="PF00106">
    <property type="entry name" value="adh_short"/>
    <property type="match status" value="1"/>
</dbReference>
<reference evidence="4 5" key="1">
    <citation type="submission" date="2017-06" db="EMBL/GenBank/DDBJ databases">
        <title>Genome sequencing of cyanobaciteial culture collection at National Institute for Environmental Studies (NIES).</title>
        <authorList>
            <person name="Hirose Y."/>
            <person name="Shimura Y."/>
            <person name="Fujisawa T."/>
            <person name="Nakamura Y."/>
            <person name="Kawachi M."/>
        </authorList>
    </citation>
    <scope>NUCLEOTIDE SEQUENCE [LARGE SCALE GENOMIC DNA]</scope>
    <source>
        <strain evidence="4 5">NIES-2135</strain>
    </source>
</reference>
<evidence type="ECO:0000256" key="2">
    <source>
        <dbReference type="ARBA" id="ARBA00023002"/>
    </source>
</evidence>
<dbReference type="InterPro" id="IPR036291">
    <property type="entry name" value="NAD(P)-bd_dom_sf"/>
</dbReference>
<dbReference type="FunFam" id="3.40.50.720:FF:000084">
    <property type="entry name" value="Short-chain dehydrogenase reductase"/>
    <property type="match status" value="1"/>
</dbReference>
<evidence type="ECO:0000256" key="3">
    <source>
        <dbReference type="RuleBase" id="RU000363"/>
    </source>
</evidence>
<evidence type="ECO:0000313" key="5">
    <source>
        <dbReference type="Proteomes" id="UP000217895"/>
    </source>
</evidence>
<dbReference type="PROSITE" id="PS00061">
    <property type="entry name" value="ADH_SHORT"/>
    <property type="match status" value="1"/>
</dbReference>
<dbReference type="PRINTS" id="PR00081">
    <property type="entry name" value="GDHRDH"/>
</dbReference>
<name>A0A1Z4JK48_LEPBY</name>
<dbReference type="PRINTS" id="PR00080">
    <property type="entry name" value="SDRFAMILY"/>
</dbReference>
<organism evidence="4 5">
    <name type="scientific">Leptolyngbya boryana NIES-2135</name>
    <dbReference type="NCBI Taxonomy" id="1973484"/>
    <lineage>
        <taxon>Bacteria</taxon>
        <taxon>Bacillati</taxon>
        <taxon>Cyanobacteriota</taxon>
        <taxon>Cyanophyceae</taxon>
        <taxon>Leptolyngbyales</taxon>
        <taxon>Leptolyngbyaceae</taxon>
        <taxon>Leptolyngbya group</taxon>
        <taxon>Leptolyngbya</taxon>
    </lineage>
</organism>
<keyword evidence="2" id="KW-0560">Oxidoreductase</keyword>
<evidence type="ECO:0000313" key="4">
    <source>
        <dbReference type="EMBL" id="BAY57139.1"/>
    </source>
</evidence>
<proteinExistence type="inferred from homology"/>
<sequence>MASTVLITGASQGIGKATALQFARNGYSVIMAARNVDRLNAAAEEVKAIGQSVTAIPTDTRNPEQVQKLIDQSIAQYGTIDVLVNNAGVYSSGPADSFSLEDWHTVIDTNLWGYIHTIQALLPHMLAQGRGMIVNVASVGGKVPIPYLVPYSTSKFAVTGLTQSLQSELSPKGITVCGIYPSLIKSDLMERAIFRGKDEEDAIARRKQLEQVLSVPVVEKPEDVAKAIWTAVKHRKTDVMVGSANMSLLSSRLFPGFLQWAMRRTFKNSDKDY</sequence>
<protein>
    <submittedName>
        <fullName evidence="4">Short-chain dehydrogenase/reductase SDR</fullName>
    </submittedName>
</protein>
<comment type="similarity">
    <text evidence="1 3">Belongs to the short-chain dehydrogenases/reductases (SDR) family.</text>
</comment>
<accession>A0A1Z4JK48</accession>
<evidence type="ECO:0000256" key="1">
    <source>
        <dbReference type="ARBA" id="ARBA00006484"/>
    </source>
</evidence>
<dbReference type="InterPro" id="IPR002347">
    <property type="entry name" value="SDR_fam"/>
</dbReference>
<dbReference type="EMBL" id="AP018203">
    <property type="protein sequence ID" value="BAY57139.1"/>
    <property type="molecule type" value="Genomic_DNA"/>
</dbReference>
<dbReference type="InterPro" id="IPR020904">
    <property type="entry name" value="Sc_DH/Rdtase_CS"/>
</dbReference>